<dbReference type="Pfam" id="PF02801">
    <property type="entry name" value="Ketoacyl-synt_C"/>
    <property type="match status" value="1"/>
</dbReference>
<dbReference type="SUPFAM" id="SSF53901">
    <property type="entry name" value="Thiolase-like"/>
    <property type="match status" value="1"/>
</dbReference>
<dbReference type="Proteomes" id="UP000629287">
    <property type="component" value="Unassembled WGS sequence"/>
</dbReference>
<evidence type="ECO:0000259" key="1">
    <source>
        <dbReference type="Pfam" id="PF02801"/>
    </source>
</evidence>
<organism evidence="2 3">
    <name type="scientific">Streptomyces stelliscabiei</name>
    <dbReference type="NCBI Taxonomy" id="146820"/>
    <lineage>
        <taxon>Bacteria</taxon>
        <taxon>Bacillati</taxon>
        <taxon>Actinomycetota</taxon>
        <taxon>Actinomycetes</taxon>
        <taxon>Kitasatosporales</taxon>
        <taxon>Streptomycetaceae</taxon>
        <taxon>Streptomyces</taxon>
    </lineage>
</organism>
<dbReference type="InterPro" id="IPR016039">
    <property type="entry name" value="Thiolase-like"/>
</dbReference>
<keyword evidence="3" id="KW-1185">Reference proteome</keyword>
<name>A0A8I0NZ33_9ACTN</name>
<reference evidence="2 3" key="1">
    <citation type="submission" date="2020-10" db="EMBL/GenBank/DDBJ databases">
        <title>Sequencing the genomes of 1000 actinobacteria strains.</title>
        <authorList>
            <person name="Klenk H.-P."/>
        </authorList>
    </citation>
    <scope>NUCLEOTIDE SEQUENCE [LARGE SCALE GENOMIC DNA]</scope>
    <source>
        <strain evidence="2 3">DSM 41803</strain>
    </source>
</reference>
<protein>
    <recommendedName>
        <fullName evidence="1">Beta-ketoacyl synthase C-terminal domain-containing protein</fullName>
    </recommendedName>
</protein>
<dbReference type="InterPro" id="IPR014031">
    <property type="entry name" value="Ketoacyl_synth_C"/>
</dbReference>
<dbReference type="EMBL" id="JADBGF010000001">
    <property type="protein sequence ID" value="MBE1594444.1"/>
    <property type="molecule type" value="Genomic_DNA"/>
</dbReference>
<feature type="domain" description="Beta-ketoacyl synthase C-terminal" evidence="1">
    <location>
        <begin position="97"/>
        <end position="140"/>
    </location>
</feature>
<dbReference type="Gene3D" id="3.40.47.10">
    <property type="match status" value="1"/>
</dbReference>
<dbReference type="GO" id="GO:0016747">
    <property type="term" value="F:acyltransferase activity, transferring groups other than amino-acyl groups"/>
    <property type="evidence" value="ECO:0007669"/>
    <property type="project" value="UniProtKB-ARBA"/>
</dbReference>
<gene>
    <name evidence="2" type="ORF">H4687_000573</name>
</gene>
<dbReference type="AlphaFoldDB" id="A0A8I0NZ33"/>
<comment type="caution">
    <text evidence="2">The sequence shown here is derived from an EMBL/GenBank/DDBJ whole genome shotgun (WGS) entry which is preliminary data.</text>
</comment>
<sequence>MLLYRGLCAIEELLPGLREQVVAAGGVPLDTGDVAWLGERGWAPFGTPAFELVSATRPLVERLVAQRVTSLPGVSLPAGFRVSGLGRTPSGEGWLAHHLTAGHVEGQTRAMRLAHADAQLTSGDIDLVMAHSTATPRGDLT</sequence>
<proteinExistence type="predicted"/>
<dbReference type="OrthoDB" id="9790035at2"/>
<evidence type="ECO:0000313" key="2">
    <source>
        <dbReference type="EMBL" id="MBE1594444.1"/>
    </source>
</evidence>
<evidence type="ECO:0000313" key="3">
    <source>
        <dbReference type="Proteomes" id="UP000629287"/>
    </source>
</evidence>
<accession>A0A8I0NZ33</accession>